<evidence type="ECO:0000313" key="2">
    <source>
        <dbReference type="Proteomes" id="UP000268162"/>
    </source>
</evidence>
<name>A0A4P9ZPZ6_9FUNG</name>
<dbReference type="EMBL" id="ML003206">
    <property type="protein sequence ID" value="RKP34430.1"/>
    <property type="molecule type" value="Genomic_DNA"/>
</dbReference>
<dbReference type="AlphaFoldDB" id="A0A4P9ZPZ6"/>
<proteinExistence type="predicted"/>
<keyword evidence="2" id="KW-1185">Reference proteome</keyword>
<dbReference type="Proteomes" id="UP000268162">
    <property type="component" value="Unassembled WGS sequence"/>
</dbReference>
<evidence type="ECO:0000313" key="1">
    <source>
        <dbReference type="EMBL" id="RKP34430.1"/>
    </source>
</evidence>
<protein>
    <submittedName>
        <fullName evidence="1">Uncharacterized protein</fullName>
    </submittedName>
</protein>
<reference evidence="2" key="1">
    <citation type="journal article" date="2018" name="Nat. Microbiol.">
        <title>Leveraging single-cell genomics to expand the fungal tree of life.</title>
        <authorList>
            <person name="Ahrendt S.R."/>
            <person name="Quandt C.A."/>
            <person name="Ciobanu D."/>
            <person name="Clum A."/>
            <person name="Salamov A."/>
            <person name="Andreopoulos B."/>
            <person name="Cheng J.F."/>
            <person name="Woyke T."/>
            <person name="Pelin A."/>
            <person name="Henrissat B."/>
            <person name="Reynolds N.K."/>
            <person name="Benny G.L."/>
            <person name="Smith M.E."/>
            <person name="James T.Y."/>
            <person name="Grigoriev I.V."/>
        </authorList>
    </citation>
    <scope>NUCLEOTIDE SEQUENCE [LARGE SCALE GENOMIC DNA]</scope>
    <source>
        <strain evidence="2">RSA 468</strain>
    </source>
</reference>
<organism evidence="1 2">
    <name type="scientific">Dimargaris cristalligena</name>
    <dbReference type="NCBI Taxonomy" id="215637"/>
    <lineage>
        <taxon>Eukaryota</taxon>
        <taxon>Fungi</taxon>
        <taxon>Fungi incertae sedis</taxon>
        <taxon>Zoopagomycota</taxon>
        <taxon>Kickxellomycotina</taxon>
        <taxon>Dimargaritomycetes</taxon>
        <taxon>Dimargaritales</taxon>
        <taxon>Dimargaritaceae</taxon>
        <taxon>Dimargaris</taxon>
    </lineage>
</organism>
<accession>A0A4P9ZPZ6</accession>
<gene>
    <name evidence="1" type="ORF">BJ085DRAFT_36428</name>
</gene>
<sequence length="337" mass="39334">MDYRYVKNARDYDEFLTAYRDSKYLTDNHRATIDLANLSEVEFQNAYPLASSIGEDQLFTLWKSILLDGLARRNRDLQMTFKGNPLIPKSMFQYLSLSILLSNTVTRTVMVALWNLYRKAERRNEVFGFFRKVVDSITNDQKSSKLKIEANARFISDRAFNVLMFAYTQMDTSSIAPIYEIFNSAEIPKYISYSINIHRDQVQEICDELFPDRRSSFEEFWPSNLLPAVVLNQSPYHHRYQHVRHLLLRGSNVTSTGSLVQQIPSAWIRSVKLDPTKVTLPTAPENDYVFDQLLQDRDERVKVYKTYYLKSIKGIMRPIQWTKILNGADPALVAFKY</sequence>